<dbReference type="InterPro" id="IPR010451">
    <property type="entry name" value="Acetoacetate_decarboxylase"/>
</dbReference>
<accession>A0ABS7RGA3</accession>
<dbReference type="Pfam" id="PF06314">
    <property type="entry name" value="ADC"/>
    <property type="match status" value="1"/>
</dbReference>
<name>A0ABS7RGA3_9ACTN</name>
<dbReference type="RefSeq" id="WP_221023790.1">
    <property type="nucleotide sequence ID" value="NZ_JAIEZQ010000001.1"/>
</dbReference>
<proteinExistence type="predicted"/>
<dbReference type="SUPFAM" id="SSF160104">
    <property type="entry name" value="Acetoacetate decarboxylase-like"/>
    <property type="match status" value="1"/>
</dbReference>
<evidence type="ECO:0000313" key="1">
    <source>
        <dbReference type="EMBL" id="MBY9074073.1"/>
    </source>
</evidence>
<dbReference type="Gene3D" id="2.40.400.10">
    <property type="entry name" value="Acetoacetate decarboxylase-like"/>
    <property type="match status" value="1"/>
</dbReference>
<dbReference type="Proteomes" id="UP000754710">
    <property type="component" value="Unassembled WGS sequence"/>
</dbReference>
<protein>
    <submittedName>
        <fullName evidence="1">Acetoacetate decarboxylase family protein</fullName>
    </submittedName>
</protein>
<reference evidence="1 2" key="1">
    <citation type="submission" date="2021-08" db="EMBL/GenBank/DDBJ databases">
        <title>Nocardioides bacterium WL0053 sp. nov., isolated from the sediment.</title>
        <authorList>
            <person name="Wang L."/>
            <person name="Zhang D."/>
            <person name="Zhang A."/>
        </authorList>
    </citation>
    <scope>NUCLEOTIDE SEQUENCE [LARGE SCALE GENOMIC DNA]</scope>
    <source>
        <strain evidence="1 2">WL0053</strain>
    </source>
</reference>
<dbReference type="InterPro" id="IPR023375">
    <property type="entry name" value="ADC_dom_sf"/>
</dbReference>
<gene>
    <name evidence="1" type="ORF">K1X13_04470</name>
</gene>
<organism evidence="1 2">
    <name type="scientific">Nocardioides jiangsuensis</name>
    <dbReference type="NCBI Taxonomy" id="2866161"/>
    <lineage>
        <taxon>Bacteria</taxon>
        <taxon>Bacillati</taxon>
        <taxon>Actinomycetota</taxon>
        <taxon>Actinomycetes</taxon>
        <taxon>Propionibacteriales</taxon>
        <taxon>Nocardioidaceae</taxon>
        <taxon>Nocardioides</taxon>
    </lineage>
</organism>
<dbReference type="EMBL" id="JAIEZQ010000001">
    <property type="protein sequence ID" value="MBY9074073.1"/>
    <property type="molecule type" value="Genomic_DNA"/>
</dbReference>
<evidence type="ECO:0000313" key="2">
    <source>
        <dbReference type="Proteomes" id="UP000754710"/>
    </source>
</evidence>
<keyword evidence="2" id="KW-1185">Reference proteome</keyword>
<comment type="caution">
    <text evidence="1">The sequence shown here is derived from an EMBL/GenBank/DDBJ whole genome shotgun (WGS) entry which is preliminary data.</text>
</comment>
<sequence length="197" mass="21537">MPFPSPPWNLQGDLWCSLFAVRTGTEDRPAGLYGAAFVDYREGGVLSYQELLVARLVRDGAVPRVHVTDIWVNTAPSRDGGRTLWAIPKELGDLHVRDRRLWPAARTEWSAHVAGTPIAAATFAGTPGVGLRTPYVFTLLQQREDGTPAVTKVSGTARSLPCLGSWRFGTDGPLAWMHGRPAVASFRMSDFRMTFGA</sequence>